<sequence length="200" mass="22884">MAAMATVYLFLLGVLLTALKTVQCNSEEASPMDIMKHEMPESCQGQSYCFEKGDDYPDEQIEKLLIDMLESNEVDQYTPQAIGSRYGDTYDEPDCPVNSMEGPIYYITDTNGNVRVVVQSPKKFQQIYSTKWCANEGPIKRETAHFLTPTLRRFKMECVTTKMNFDFFVLNDDLTNLKMEIASVKDGIPVCCKCRYNKRN</sequence>
<reference evidence="2" key="1">
    <citation type="submission" date="2017-09" db="EMBL/GenBank/DDBJ databases">
        <title>Contemporary evolution of a Lepidopteran species, Heliothis virescens, in response to modern agricultural practices.</title>
        <authorList>
            <person name="Fritz M.L."/>
            <person name="Deyonke A.M."/>
            <person name="Papanicolaou A."/>
            <person name="Micinski S."/>
            <person name="Westbrook J."/>
            <person name="Gould F."/>
        </authorList>
    </citation>
    <scope>NUCLEOTIDE SEQUENCE [LARGE SCALE GENOMIC DNA]</scope>
    <source>
        <strain evidence="2">HvINT-</strain>
        <tissue evidence="2">Whole body</tissue>
    </source>
</reference>
<dbReference type="InterPro" id="IPR029034">
    <property type="entry name" value="Cystine-knot_cytokine"/>
</dbReference>
<keyword evidence="1" id="KW-0732">Signal</keyword>
<gene>
    <name evidence="2" type="ORF">B5V51_7263</name>
</gene>
<protein>
    <recommendedName>
        <fullName evidence="3">Spaetzle domain-containing protein</fullName>
    </recommendedName>
</protein>
<evidence type="ECO:0000256" key="1">
    <source>
        <dbReference type="SAM" id="SignalP"/>
    </source>
</evidence>
<dbReference type="EMBL" id="NWSH01003216">
    <property type="protein sequence ID" value="PCG66751.1"/>
    <property type="molecule type" value="Genomic_DNA"/>
</dbReference>
<dbReference type="AlphaFoldDB" id="A0A2A4J431"/>
<accession>A0A2A4J431</accession>
<dbReference type="Gene3D" id="2.10.90.10">
    <property type="entry name" value="Cystine-knot cytokines"/>
    <property type="match status" value="1"/>
</dbReference>
<organism evidence="2">
    <name type="scientific">Heliothis virescens</name>
    <name type="common">Tobacco budworm moth</name>
    <dbReference type="NCBI Taxonomy" id="7102"/>
    <lineage>
        <taxon>Eukaryota</taxon>
        <taxon>Metazoa</taxon>
        <taxon>Ecdysozoa</taxon>
        <taxon>Arthropoda</taxon>
        <taxon>Hexapoda</taxon>
        <taxon>Insecta</taxon>
        <taxon>Pterygota</taxon>
        <taxon>Neoptera</taxon>
        <taxon>Endopterygota</taxon>
        <taxon>Lepidoptera</taxon>
        <taxon>Glossata</taxon>
        <taxon>Ditrysia</taxon>
        <taxon>Noctuoidea</taxon>
        <taxon>Noctuidae</taxon>
        <taxon>Heliothinae</taxon>
        <taxon>Heliothis</taxon>
    </lineage>
</organism>
<evidence type="ECO:0000313" key="2">
    <source>
        <dbReference type="EMBL" id="PCG66751.1"/>
    </source>
</evidence>
<proteinExistence type="predicted"/>
<evidence type="ECO:0008006" key="3">
    <source>
        <dbReference type="Google" id="ProtNLM"/>
    </source>
</evidence>
<name>A0A2A4J431_HELVI</name>
<comment type="caution">
    <text evidence="2">The sequence shown here is derived from an EMBL/GenBank/DDBJ whole genome shotgun (WGS) entry which is preliminary data.</text>
</comment>
<feature type="chain" id="PRO_5012697863" description="Spaetzle domain-containing protein" evidence="1">
    <location>
        <begin position="25"/>
        <end position="200"/>
    </location>
</feature>
<feature type="signal peptide" evidence="1">
    <location>
        <begin position="1"/>
        <end position="24"/>
    </location>
</feature>